<dbReference type="InterPro" id="IPR004358">
    <property type="entry name" value="Sig_transdc_His_kin-like_C"/>
</dbReference>
<feature type="transmembrane region" description="Helical" evidence="10">
    <location>
        <begin position="324"/>
        <end position="340"/>
    </location>
</feature>
<dbReference type="GO" id="GO:0030295">
    <property type="term" value="F:protein kinase activator activity"/>
    <property type="evidence" value="ECO:0007669"/>
    <property type="project" value="TreeGrafter"/>
</dbReference>
<evidence type="ECO:0000256" key="7">
    <source>
        <dbReference type="ARBA" id="ARBA00022777"/>
    </source>
</evidence>
<dbReference type="SUPFAM" id="SSF47384">
    <property type="entry name" value="Homodimeric domain of signal transducing histidine kinase"/>
    <property type="match status" value="1"/>
</dbReference>
<evidence type="ECO:0000256" key="2">
    <source>
        <dbReference type="ARBA" id="ARBA00004429"/>
    </source>
</evidence>
<proteinExistence type="predicted"/>
<dbReference type="PIRSF" id="PIRSF037347">
    <property type="entry name" value="STHK_CHASE2_PAS_prd"/>
    <property type="match status" value="1"/>
</dbReference>
<keyword evidence="7" id="KW-0418">Kinase</keyword>
<dbReference type="SUPFAM" id="SSF55874">
    <property type="entry name" value="ATPase domain of HSP90 chaperone/DNA topoisomerase II/histidine kinase"/>
    <property type="match status" value="1"/>
</dbReference>
<dbReference type="PRINTS" id="PR00344">
    <property type="entry name" value="BCTRLSENSOR"/>
</dbReference>
<keyword evidence="6" id="KW-0547">Nucleotide-binding</keyword>
<dbReference type="GO" id="GO:0000156">
    <property type="term" value="F:phosphorelay response regulator activity"/>
    <property type="evidence" value="ECO:0007669"/>
    <property type="project" value="TreeGrafter"/>
</dbReference>
<evidence type="ECO:0000256" key="9">
    <source>
        <dbReference type="ARBA" id="ARBA00023012"/>
    </source>
</evidence>
<dbReference type="FunFam" id="3.30.565.10:FF:000006">
    <property type="entry name" value="Sensor histidine kinase WalK"/>
    <property type="match status" value="1"/>
</dbReference>
<dbReference type="InterPro" id="IPR036890">
    <property type="entry name" value="HATPase_C_sf"/>
</dbReference>
<evidence type="ECO:0000313" key="13">
    <source>
        <dbReference type="Proteomes" id="UP000807785"/>
    </source>
</evidence>
<comment type="caution">
    <text evidence="12">The sequence shown here is derived from an EMBL/GenBank/DDBJ whole genome shotgun (WGS) entry which is preliminary data.</text>
</comment>
<dbReference type="InterPro" id="IPR036097">
    <property type="entry name" value="HisK_dim/P_sf"/>
</dbReference>
<dbReference type="InterPro" id="IPR007890">
    <property type="entry name" value="CHASE2"/>
</dbReference>
<keyword evidence="10" id="KW-0472">Membrane</keyword>
<feature type="domain" description="Histidine kinase" evidence="11">
    <location>
        <begin position="574"/>
        <end position="789"/>
    </location>
</feature>
<keyword evidence="8" id="KW-0067">ATP-binding</keyword>
<dbReference type="SMART" id="SM01080">
    <property type="entry name" value="CHASE2"/>
    <property type="match status" value="1"/>
</dbReference>
<dbReference type="Gene3D" id="1.10.287.130">
    <property type="match status" value="1"/>
</dbReference>
<dbReference type="InterPro" id="IPR003661">
    <property type="entry name" value="HisK_dim/P_dom"/>
</dbReference>
<evidence type="ECO:0000256" key="5">
    <source>
        <dbReference type="ARBA" id="ARBA00022679"/>
    </source>
</evidence>
<evidence type="ECO:0000256" key="4">
    <source>
        <dbReference type="ARBA" id="ARBA00022553"/>
    </source>
</evidence>
<comment type="catalytic activity">
    <reaction evidence="1">
        <text>ATP + protein L-histidine = ADP + protein N-phospho-L-histidine.</text>
        <dbReference type="EC" id="2.7.13.3"/>
    </reaction>
</comment>
<dbReference type="AlphaFoldDB" id="A0A9D7E7H7"/>
<dbReference type="Gene3D" id="3.30.450.20">
    <property type="entry name" value="PAS domain"/>
    <property type="match status" value="1"/>
</dbReference>
<keyword evidence="4" id="KW-0597">Phosphoprotein</keyword>
<gene>
    <name evidence="12" type="ORF">IPH26_22595</name>
</gene>
<feature type="transmembrane region" description="Helical" evidence="10">
    <location>
        <begin position="30"/>
        <end position="51"/>
    </location>
</feature>
<dbReference type="EC" id="2.7.13.3" evidence="3"/>
<dbReference type="GO" id="GO:0005886">
    <property type="term" value="C:plasma membrane"/>
    <property type="evidence" value="ECO:0007669"/>
    <property type="project" value="UniProtKB-SubCell"/>
</dbReference>
<dbReference type="Pfam" id="PF05226">
    <property type="entry name" value="CHASE2"/>
    <property type="match status" value="1"/>
</dbReference>
<name>A0A9D7E7H7_9PROT</name>
<evidence type="ECO:0000256" key="10">
    <source>
        <dbReference type="SAM" id="Phobius"/>
    </source>
</evidence>
<evidence type="ECO:0000256" key="6">
    <source>
        <dbReference type="ARBA" id="ARBA00022741"/>
    </source>
</evidence>
<evidence type="ECO:0000256" key="3">
    <source>
        <dbReference type="ARBA" id="ARBA00012438"/>
    </source>
</evidence>
<dbReference type="Pfam" id="PF02518">
    <property type="entry name" value="HATPase_c"/>
    <property type="match status" value="1"/>
</dbReference>
<protein>
    <recommendedName>
        <fullName evidence="3">histidine kinase</fullName>
        <ecNumber evidence="3">2.7.13.3</ecNumber>
    </recommendedName>
</protein>
<dbReference type="SMART" id="SM00387">
    <property type="entry name" value="HATPase_c"/>
    <property type="match status" value="1"/>
</dbReference>
<dbReference type="InterPro" id="IPR005467">
    <property type="entry name" value="His_kinase_dom"/>
</dbReference>
<feature type="transmembrane region" description="Helical" evidence="10">
    <location>
        <begin position="347"/>
        <end position="366"/>
    </location>
</feature>
<dbReference type="GO" id="GO:0000155">
    <property type="term" value="F:phosphorelay sensor kinase activity"/>
    <property type="evidence" value="ECO:0007669"/>
    <property type="project" value="InterPro"/>
</dbReference>
<sequence length="792" mass="85552">MTAHLSVTANADPARIETAGTADRRAIFEWWLLSLLIALLAAACAWQQWLWRADQAIYDTLLTLAERAPRQDIVIVGIDDDSLSQIGRWPWRLAIHATLIDRLTEAGARGVLLDLIFSEPEGGESRGDAALESAIRRNGRTVLAVALESTVNRRLTEAAPTPALSAAAAAVGHIDAELDPDGVARSVYLWAGLGAPRYPQLALALLQTVDPAAAAPYGRQWLGPANPADARAWLRDRWLRIPFAGPPGSFRQVSYVDVLAGRVRREELAGKYVLVGATAIGLGDAYPTPVSGFGRTMPGVEFHANVLESLIEGRAIVTIERSRIALVAAVLATGLMLVLLRSSARRGLLASAALLVLALVVPAWLLIRGGTWFAPSPVLLTALIAYPLWSWRRLESIQRFIDAELRQMQREPNVLGLTAPLPDRHSADSFANRIELVRAAAERQRTARHFVEETLNGLPVGVMVADARQHVVLTNQRLRVLLALDDTALRGQTLAAMLSSLQARTPIDFAARLAELGEVGALLQFECETSRGMQLFVSVIGLIHVDGLAGIIASFADTSELHAAQKARDETMRFISHDLRSPLASIVTLIDHTARSAHSTSADNLALIGRYAHGALDLADDLFRLARAEAADPRRFVNLDPAALLQDAADEAWAAAEKKAIHVELSTECAWDTAVLGDAGLLRRAITNLLDNAIKYSPPKTTVSISLREAGELLLIRVSDEGYGIAPEHVGQLFTRYARFATPGQPEEGGVGLGLVMVKTVLERHGGSVDVNSEVGKGTRFTLRLPRSTLSG</sequence>
<dbReference type="InterPro" id="IPR050351">
    <property type="entry name" value="BphY/WalK/GraS-like"/>
</dbReference>
<dbReference type="CDD" id="cd00075">
    <property type="entry name" value="HATPase"/>
    <property type="match status" value="1"/>
</dbReference>
<dbReference type="PROSITE" id="PS50109">
    <property type="entry name" value="HIS_KIN"/>
    <property type="match status" value="1"/>
</dbReference>
<evidence type="ECO:0000256" key="1">
    <source>
        <dbReference type="ARBA" id="ARBA00000085"/>
    </source>
</evidence>
<feature type="transmembrane region" description="Helical" evidence="10">
    <location>
        <begin position="372"/>
        <end position="389"/>
    </location>
</feature>
<dbReference type="GO" id="GO:0005524">
    <property type="term" value="F:ATP binding"/>
    <property type="evidence" value="ECO:0007669"/>
    <property type="project" value="UniProtKB-KW"/>
</dbReference>
<keyword evidence="5" id="KW-0808">Transferase</keyword>
<evidence type="ECO:0000259" key="11">
    <source>
        <dbReference type="PROSITE" id="PS50109"/>
    </source>
</evidence>
<evidence type="ECO:0000256" key="8">
    <source>
        <dbReference type="ARBA" id="ARBA00022840"/>
    </source>
</evidence>
<comment type="subcellular location">
    <subcellularLocation>
        <location evidence="2">Cell inner membrane</location>
        <topology evidence="2">Multi-pass membrane protein</topology>
    </subcellularLocation>
</comment>
<feature type="transmembrane region" description="Helical" evidence="10">
    <location>
        <begin position="535"/>
        <end position="556"/>
    </location>
</feature>
<keyword evidence="10" id="KW-1133">Transmembrane helix</keyword>
<accession>A0A9D7E7H7</accession>
<dbReference type="GO" id="GO:0007234">
    <property type="term" value="P:osmosensory signaling via phosphorelay pathway"/>
    <property type="evidence" value="ECO:0007669"/>
    <property type="project" value="TreeGrafter"/>
</dbReference>
<dbReference type="EMBL" id="JADJEV010000005">
    <property type="protein sequence ID" value="MBK6975614.1"/>
    <property type="molecule type" value="Genomic_DNA"/>
</dbReference>
<dbReference type="CDD" id="cd00082">
    <property type="entry name" value="HisKA"/>
    <property type="match status" value="1"/>
</dbReference>
<dbReference type="InterPro" id="IPR017181">
    <property type="entry name" value="Sig_transdc_His_kin_CHASE2"/>
</dbReference>
<evidence type="ECO:0000313" key="12">
    <source>
        <dbReference type="EMBL" id="MBK6975614.1"/>
    </source>
</evidence>
<keyword evidence="9" id="KW-0902">Two-component regulatory system</keyword>
<dbReference type="Gene3D" id="3.30.565.10">
    <property type="entry name" value="Histidine kinase-like ATPase, C-terminal domain"/>
    <property type="match status" value="1"/>
</dbReference>
<dbReference type="Proteomes" id="UP000807785">
    <property type="component" value="Unassembled WGS sequence"/>
</dbReference>
<dbReference type="InterPro" id="IPR003594">
    <property type="entry name" value="HATPase_dom"/>
</dbReference>
<dbReference type="PANTHER" id="PTHR42878">
    <property type="entry name" value="TWO-COMPONENT HISTIDINE KINASE"/>
    <property type="match status" value="1"/>
</dbReference>
<keyword evidence="10" id="KW-0812">Transmembrane</keyword>
<reference evidence="12" key="1">
    <citation type="submission" date="2020-10" db="EMBL/GenBank/DDBJ databases">
        <title>Connecting structure to function with the recovery of over 1000 high-quality activated sludge metagenome-assembled genomes encoding full-length rRNA genes using long-read sequencing.</title>
        <authorList>
            <person name="Singleton C.M."/>
            <person name="Petriglieri F."/>
            <person name="Kristensen J.M."/>
            <person name="Kirkegaard R.H."/>
            <person name="Michaelsen T.Y."/>
            <person name="Andersen M.H."/>
            <person name="Karst S.M."/>
            <person name="Dueholm M.S."/>
            <person name="Nielsen P.H."/>
            <person name="Albertsen M."/>
        </authorList>
    </citation>
    <scope>NUCLEOTIDE SEQUENCE</scope>
    <source>
        <strain evidence="12">Bjer_18-Q3-R1-45_BAT3C.347</strain>
    </source>
</reference>
<dbReference type="PANTHER" id="PTHR42878:SF7">
    <property type="entry name" value="SENSOR HISTIDINE KINASE GLRK"/>
    <property type="match status" value="1"/>
</dbReference>
<organism evidence="12 13">
    <name type="scientific">Candidatus Methylophosphatis roskildensis</name>
    <dbReference type="NCBI Taxonomy" id="2899263"/>
    <lineage>
        <taxon>Bacteria</taxon>
        <taxon>Pseudomonadati</taxon>
        <taxon>Pseudomonadota</taxon>
        <taxon>Betaproteobacteria</taxon>
        <taxon>Nitrosomonadales</taxon>
        <taxon>Sterolibacteriaceae</taxon>
        <taxon>Candidatus Methylophosphatis</taxon>
    </lineage>
</organism>